<evidence type="ECO:0000313" key="4">
    <source>
        <dbReference type="Proteomes" id="UP000309215"/>
    </source>
</evidence>
<sequence>MKFLLLRGASVLVSAGALFLAGCGADGPVVWPISGATEGDFPLSSTFGPRVRTEDDVYDFHRGIDIAVPEGTDIYAIAAGRVSEIQKNTSAGGMLVKVDHGGYYSTYVHCSDVEVDVGDSVDAGEVIAQSGKASNGFAHLHFEIRKPGDNKKDCVHPLEVLPYTDKGAPTLEIGKVDMTNPLQPKITITARVGAGELDLRRVSVATFEADAGVILEGLTPLSERSYDTDDWNRTYTSSESDIVIDDPDNEGILVRPKKYNNTMPSYEVDFTFTGLVGTVTSGLLRIRAVATDVTGNVISVESH</sequence>
<dbReference type="InterPro" id="IPR011055">
    <property type="entry name" value="Dup_hybrid_motif"/>
</dbReference>
<dbReference type="GO" id="GO:0004222">
    <property type="term" value="F:metalloendopeptidase activity"/>
    <property type="evidence" value="ECO:0007669"/>
    <property type="project" value="TreeGrafter"/>
</dbReference>
<dbReference type="InterPro" id="IPR016047">
    <property type="entry name" value="M23ase_b-sheet_dom"/>
</dbReference>
<dbReference type="RefSeq" id="WP_136932925.1">
    <property type="nucleotide sequence ID" value="NZ_SSMQ01000041.1"/>
</dbReference>
<dbReference type="SUPFAM" id="SSF51261">
    <property type="entry name" value="Duplicated hybrid motif"/>
    <property type="match status" value="1"/>
</dbReference>
<dbReference type="Pfam" id="PF01551">
    <property type="entry name" value="Peptidase_M23"/>
    <property type="match status" value="1"/>
</dbReference>
<dbReference type="Gene3D" id="2.70.70.10">
    <property type="entry name" value="Glucose Permease (Domain IIA)"/>
    <property type="match status" value="1"/>
</dbReference>
<dbReference type="EMBL" id="SSMQ01000041">
    <property type="protein sequence ID" value="TKD01233.1"/>
    <property type="molecule type" value="Genomic_DNA"/>
</dbReference>
<name>A0A4U1J2D2_9BACT</name>
<dbReference type="PANTHER" id="PTHR21666">
    <property type="entry name" value="PEPTIDASE-RELATED"/>
    <property type="match status" value="1"/>
</dbReference>
<feature type="chain" id="PRO_5020938499" evidence="1">
    <location>
        <begin position="21"/>
        <end position="303"/>
    </location>
</feature>
<evidence type="ECO:0000256" key="1">
    <source>
        <dbReference type="SAM" id="SignalP"/>
    </source>
</evidence>
<dbReference type="InterPro" id="IPR050570">
    <property type="entry name" value="Cell_wall_metabolism_enzyme"/>
</dbReference>
<proteinExistence type="predicted"/>
<organism evidence="3 4">
    <name type="scientific">Polyangium fumosum</name>
    <dbReference type="NCBI Taxonomy" id="889272"/>
    <lineage>
        <taxon>Bacteria</taxon>
        <taxon>Pseudomonadati</taxon>
        <taxon>Myxococcota</taxon>
        <taxon>Polyangia</taxon>
        <taxon>Polyangiales</taxon>
        <taxon>Polyangiaceae</taxon>
        <taxon>Polyangium</taxon>
    </lineage>
</organism>
<dbReference type="OrthoDB" id="9815245at2"/>
<keyword evidence="4" id="KW-1185">Reference proteome</keyword>
<gene>
    <name evidence="3" type="ORF">E8A74_32040</name>
</gene>
<dbReference type="PROSITE" id="PS51257">
    <property type="entry name" value="PROKAR_LIPOPROTEIN"/>
    <property type="match status" value="1"/>
</dbReference>
<evidence type="ECO:0000259" key="2">
    <source>
        <dbReference type="Pfam" id="PF01551"/>
    </source>
</evidence>
<comment type="caution">
    <text evidence="3">The sequence shown here is derived from an EMBL/GenBank/DDBJ whole genome shotgun (WGS) entry which is preliminary data.</text>
</comment>
<dbReference type="CDD" id="cd12797">
    <property type="entry name" value="M23_peptidase"/>
    <property type="match status" value="1"/>
</dbReference>
<protein>
    <submittedName>
        <fullName evidence="3">M23 family metallopeptidase</fullName>
    </submittedName>
</protein>
<keyword evidence="1" id="KW-0732">Signal</keyword>
<accession>A0A4U1J2D2</accession>
<feature type="signal peptide" evidence="1">
    <location>
        <begin position="1"/>
        <end position="20"/>
    </location>
</feature>
<dbReference type="PANTHER" id="PTHR21666:SF270">
    <property type="entry name" value="MUREIN HYDROLASE ACTIVATOR ENVC"/>
    <property type="match status" value="1"/>
</dbReference>
<dbReference type="AlphaFoldDB" id="A0A4U1J2D2"/>
<feature type="domain" description="M23ase beta-sheet core" evidence="2">
    <location>
        <begin position="60"/>
        <end position="149"/>
    </location>
</feature>
<dbReference type="Proteomes" id="UP000309215">
    <property type="component" value="Unassembled WGS sequence"/>
</dbReference>
<reference evidence="3 4" key="1">
    <citation type="submission" date="2019-04" db="EMBL/GenBank/DDBJ databases">
        <authorList>
            <person name="Li Y."/>
            <person name="Wang J."/>
        </authorList>
    </citation>
    <scope>NUCLEOTIDE SEQUENCE [LARGE SCALE GENOMIC DNA]</scope>
    <source>
        <strain evidence="3 4">DSM 14668</strain>
    </source>
</reference>
<evidence type="ECO:0000313" key="3">
    <source>
        <dbReference type="EMBL" id="TKD01233.1"/>
    </source>
</evidence>